<dbReference type="InterPro" id="IPR014240">
    <property type="entry name" value="YteA"/>
</dbReference>
<dbReference type="EMBL" id="FNIG01000013">
    <property type="protein sequence ID" value="SDN97212.1"/>
    <property type="molecule type" value="Genomic_DNA"/>
</dbReference>
<keyword evidence="8" id="KW-1185">Reference proteome</keyword>
<evidence type="ECO:0000256" key="5">
    <source>
        <dbReference type="SAM" id="Coils"/>
    </source>
</evidence>
<dbReference type="Pfam" id="PF01258">
    <property type="entry name" value="zf-dskA_traR"/>
    <property type="match status" value="1"/>
</dbReference>
<keyword evidence="2" id="KW-0863">Zinc-finger</keyword>
<evidence type="ECO:0000256" key="1">
    <source>
        <dbReference type="ARBA" id="ARBA00022723"/>
    </source>
</evidence>
<dbReference type="NCBIfam" id="TIGR02890">
    <property type="entry name" value="bacill_yteA"/>
    <property type="match status" value="1"/>
</dbReference>
<dbReference type="InterPro" id="IPR000962">
    <property type="entry name" value="Znf_DskA_TraR"/>
</dbReference>
<evidence type="ECO:0000256" key="4">
    <source>
        <dbReference type="PROSITE-ProRule" id="PRU00510"/>
    </source>
</evidence>
<dbReference type="SUPFAM" id="SSF109635">
    <property type="entry name" value="DnaK suppressor protein DksA, alpha-hairpin domain"/>
    <property type="match status" value="1"/>
</dbReference>
<evidence type="ECO:0000259" key="6">
    <source>
        <dbReference type="Pfam" id="PF01258"/>
    </source>
</evidence>
<keyword evidence="5" id="KW-0175">Coiled coil</keyword>
<dbReference type="STRING" id="237069.SAMN05216498_0330"/>
<dbReference type="GO" id="GO:0008270">
    <property type="term" value="F:zinc ion binding"/>
    <property type="evidence" value="ECO:0007669"/>
    <property type="project" value="UniProtKB-KW"/>
</dbReference>
<dbReference type="PROSITE" id="PS51128">
    <property type="entry name" value="ZF_DKSA_2"/>
    <property type="match status" value="1"/>
</dbReference>
<feature type="coiled-coil region" evidence="5">
    <location>
        <begin position="3"/>
        <end position="37"/>
    </location>
</feature>
<evidence type="ECO:0000313" key="8">
    <source>
        <dbReference type="Proteomes" id="UP000199334"/>
    </source>
</evidence>
<dbReference type="OrthoDB" id="9811543at2"/>
<evidence type="ECO:0000256" key="3">
    <source>
        <dbReference type="ARBA" id="ARBA00022833"/>
    </source>
</evidence>
<dbReference type="PANTHER" id="PTHR33823:SF4">
    <property type="entry name" value="GENERAL STRESS PROTEIN 16O"/>
    <property type="match status" value="1"/>
</dbReference>
<dbReference type="SUPFAM" id="SSF57716">
    <property type="entry name" value="Glucocorticoid receptor-like (DNA-binding domain)"/>
    <property type="match status" value="1"/>
</dbReference>
<dbReference type="AlphaFoldDB" id="A0A1H0FRP5"/>
<dbReference type="Proteomes" id="UP000199334">
    <property type="component" value="Unassembled WGS sequence"/>
</dbReference>
<dbReference type="Gene3D" id="1.20.120.910">
    <property type="entry name" value="DksA, coiled-coil domain"/>
    <property type="match status" value="1"/>
</dbReference>
<keyword evidence="3" id="KW-0862">Zinc</keyword>
<protein>
    <submittedName>
        <fullName evidence="7">RNA polymerase-binding protein DksA</fullName>
    </submittedName>
</protein>
<feature type="zinc finger region" description="dksA C4-type" evidence="4">
    <location>
        <begin position="91"/>
        <end position="115"/>
    </location>
</feature>
<proteinExistence type="predicted"/>
<evidence type="ECO:0000256" key="2">
    <source>
        <dbReference type="ARBA" id="ARBA00022771"/>
    </source>
</evidence>
<dbReference type="InterPro" id="IPR037187">
    <property type="entry name" value="DnaK_N"/>
</dbReference>
<dbReference type="PANTHER" id="PTHR33823">
    <property type="entry name" value="RNA POLYMERASE-BINDING TRANSCRIPTION FACTOR DKSA-RELATED"/>
    <property type="match status" value="1"/>
</dbReference>
<gene>
    <name evidence="7" type="ORF">SAMN05216498_0330</name>
</gene>
<name>A0A1H0FRP5_9BACI</name>
<keyword evidence="1" id="KW-0479">Metal-binding</keyword>
<evidence type="ECO:0000313" key="7">
    <source>
        <dbReference type="EMBL" id="SDN97212.1"/>
    </source>
</evidence>
<feature type="domain" description="Zinc finger DksA/TraR C4-type" evidence="6">
    <location>
        <begin position="86"/>
        <end position="111"/>
    </location>
</feature>
<reference evidence="7 8" key="1">
    <citation type="submission" date="2016-10" db="EMBL/GenBank/DDBJ databases">
        <authorList>
            <person name="de Groot N.N."/>
        </authorList>
    </citation>
    <scope>NUCLEOTIDE SEQUENCE [LARGE SCALE GENOMIC DNA]</scope>
    <source>
        <strain evidence="7 8">CGMCC 1.3442</strain>
    </source>
</reference>
<sequence>MDEQLIQELKQQLLNEKEELEEHIKSFESETDFMEGTVGELNSYDQQHPGDFGTELYEREKDMAFKGRANEQLEEIEHALHKIENGTYGICERTGQPIPNERLKAMPTARYVIDENMS</sequence>
<organism evidence="7 8">
    <name type="scientific">Tenuibacillus multivorans</name>
    <dbReference type="NCBI Taxonomy" id="237069"/>
    <lineage>
        <taxon>Bacteria</taxon>
        <taxon>Bacillati</taxon>
        <taxon>Bacillota</taxon>
        <taxon>Bacilli</taxon>
        <taxon>Bacillales</taxon>
        <taxon>Bacillaceae</taxon>
        <taxon>Tenuibacillus</taxon>
    </lineage>
</organism>
<dbReference type="RefSeq" id="WP_093857872.1">
    <property type="nucleotide sequence ID" value="NZ_BJVZ01000017.1"/>
</dbReference>
<accession>A0A1H0FRP5</accession>